<organism evidence="1 3">
    <name type="scientific">Cucumis melo var. makuwa</name>
    <name type="common">Oriental melon</name>
    <dbReference type="NCBI Taxonomy" id="1194695"/>
    <lineage>
        <taxon>Eukaryota</taxon>
        <taxon>Viridiplantae</taxon>
        <taxon>Streptophyta</taxon>
        <taxon>Embryophyta</taxon>
        <taxon>Tracheophyta</taxon>
        <taxon>Spermatophyta</taxon>
        <taxon>Magnoliopsida</taxon>
        <taxon>eudicotyledons</taxon>
        <taxon>Gunneridae</taxon>
        <taxon>Pentapetalae</taxon>
        <taxon>rosids</taxon>
        <taxon>fabids</taxon>
        <taxon>Cucurbitales</taxon>
        <taxon>Cucurbitaceae</taxon>
        <taxon>Benincaseae</taxon>
        <taxon>Cucumis</taxon>
    </lineage>
</organism>
<reference evidence="3 4" key="1">
    <citation type="submission" date="2019-08" db="EMBL/GenBank/DDBJ databases">
        <title>Draft genome sequences of two oriental melons (Cucumis melo L. var makuwa).</title>
        <authorList>
            <person name="Kwon S.-Y."/>
        </authorList>
    </citation>
    <scope>NUCLEOTIDE SEQUENCE [LARGE SCALE GENOMIC DNA]</scope>
    <source>
        <strain evidence="4">cv. Chang Bougi</strain>
        <strain evidence="3">cv. SW 3</strain>
        <tissue evidence="1">Leaf</tissue>
    </source>
</reference>
<dbReference type="AlphaFoldDB" id="A0A5A7VGM1"/>
<dbReference type="EMBL" id="SSTD01012420">
    <property type="protein sequence ID" value="TYK08718.1"/>
    <property type="molecule type" value="Genomic_DNA"/>
</dbReference>
<dbReference type="Proteomes" id="UP000321393">
    <property type="component" value="Unassembled WGS sequence"/>
</dbReference>
<dbReference type="EMBL" id="SSTE01001516">
    <property type="protein sequence ID" value="KAA0065476.1"/>
    <property type="molecule type" value="Genomic_DNA"/>
</dbReference>
<comment type="caution">
    <text evidence="1">The sequence shown here is derived from an EMBL/GenBank/DDBJ whole genome shotgun (WGS) entry which is preliminary data.</text>
</comment>
<dbReference type="OrthoDB" id="2272416at2759"/>
<name>A0A5A7VGM1_CUCMM</name>
<sequence>MDMEACSINQDARRERNEALLKRAAQATGKAGKQFSVERLKVLGAKCPDERKVKLATFLLQGNVEDWWILTREVCNTLFNGRSRDRCKHFEEGLRTTIQVPVTASANWLNFSKMVEATMRVENTLVGEKKSFKKKRSDMEMNKGKGSGEG</sequence>
<dbReference type="Proteomes" id="UP000321947">
    <property type="component" value="Unassembled WGS sequence"/>
</dbReference>
<protein>
    <submittedName>
        <fullName evidence="1">Uncharacterized protein</fullName>
    </submittedName>
</protein>
<accession>A0A5A7VGM1</accession>
<evidence type="ECO:0000313" key="3">
    <source>
        <dbReference type="Proteomes" id="UP000321393"/>
    </source>
</evidence>
<evidence type="ECO:0000313" key="1">
    <source>
        <dbReference type="EMBL" id="KAA0065476.1"/>
    </source>
</evidence>
<gene>
    <name evidence="2" type="ORF">E5676_scaffold76G00210</name>
    <name evidence="1" type="ORF">E6C27_scaffold17G001750</name>
</gene>
<proteinExistence type="predicted"/>
<evidence type="ECO:0000313" key="4">
    <source>
        <dbReference type="Proteomes" id="UP000321947"/>
    </source>
</evidence>
<evidence type="ECO:0000313" key="2">
    <source>
        <dbReference type="EMBL" id="TYK08718.1"/>
    </source>
</evidence>